<comment type="caution">
    <text evidence="2">The sequence shown here is derived from an EMBL/GenBank/DDBJ whole genome shotgun (WGS) entry which is preliminary data.</text>
</comment>
<feature type="region of interest" description="Disordered" evidence="1">
    <location>
        <begin position="1"/>
        <end position="42"/>
    </location>
</feature>
<accession>A0A645C0I5</accession>
<feature type="region of interest" description="Disordered" evidence="1">
    <location>
        <begin position="60"/>
        <end position="118"/>
    </location>
</feature>
<protein>
    <submittedName>
        <fullName evidence="2">Uncharacterized protein</fullName>
    </submittedName>
</protein>
<reference evidence="2" key="1">
    <citation type="submission" date="2019-08" db="EMBL/GenBank/DDBJ databases">
        <authorList>
            <person name="Kucharzyk K."/>
            <person name="Murdoch R.W."/>
            <person name="Higgins S."/>
            <person name="Loffler F."/>
        </authorList>
    </citation>
    <scope>NUCLEOTIDE SEQUENCE</scope>
</reference>
<evidence type="ECO:0000313" key="2">
    <source>
        <dbReference type="EMBL" id="MPM71045.1"/>
    </source>
</evidence>
<evidence type="ECO:0000256" key="1">
    <source>
        <dbReference type="SAM" id="MobiDB-lite"/>
    </source>
</evidence>
<dbReference type="AlphaFoldDB" id="A0A645C0I5"/>
<gene>
    <name evidence="2" type="ORF">SDC9_118008</name>
</gene>
<sequence>MPRQDVARGALEQREPLVQPVQQVTDAEGAQPDGGQLDRQRHPVQMGAQLDHLGAVVGADDQVGAGPVGPVDEQPDRLGLPDRVQVGAGVGHLQRRDDQHLLPGDPQRFPGGRDDPHLVALAQDRPGQAG</sequence>
<name>A0A645C0I5_9ZZZZ</name>
<organism evidence="2">
    <name type="scientific">bioreactor metagenome</name>
    <dbReference type="NCBI Taxonomy" id="1076179"/>
    <lineage>
        <taxon>unclassified sequences</taxon>
        <taxon>metagenomes</taxon>
        <taxon>ecological metagenomes</taxon>
    </lineage>
</organism>
<proteinExistence type="predicted"/>
<dbReference type="EMBL" id="VSSQ01023867">
    <property type="protein sequence ID" value="MPM71045.1"/>
    <property type="molecule type" value="Genomic_DNA"/>
</dbReference>